<organism evidence="2 3">
    <name type="scientific">Trapa incisa</name>
    <dbReference type="NCBI Taxonomy" id="236973"/>
    <lineage>
        <taxon>Eukaryota</taxon>
        <taxon>Viridiplantae</taxon>
        <taxon>Streptophyta</taxon>
        <taxon>Embryophyta</taxon>
        <taxon>Tracheophyta</taxon>
        <taxon>Spermatophyta</taxon>
        <taxon>Magnoliopsida</taxon>
        <taxon>eudicotyledons</taxon>
        <taxon>Gunneridae</taxon>
        <taxon>Pentapetalae</taxon>
        <taxon>rosids</taxon>
        <taxon>malvids</taxon>
        <taxon>Myrtales</taxon>
        <taxon>Lythraceae</taxon>
        <taxon>Trapa</taxon>
    </lineage>
</organism>
<dbReference type="AlphaFoldDB" id="A0AAN7K465"/>
<dbReference type="EMBL" id="JAXIOK010000011">
    <property type="protein sequence ID" value="KAK4759551.1"/>
    <property type="molecule type" value="Genomic_DNA"/>
</dbReference>
<dbReference type="Proteomes" id="UP001345219">
    <property type="component" value="Chromosome 17"/>
</dbReference>
<accession>A0AAN7K465</accession>
<name>A0AAN7K465_9MYRT</name>
<proteinExistence type="predicted"/>
<evidence type="ECO:0000313" key="2">
    <source>
        <dbReference type="EMBL" id="KAK4759551.1"/>
    </source>
</evidence>
<reference evidence="2 3" key="1">
    <citation type="journal article" date="2023" name="Hortic Res">
        <title>Pangenome of water caltrop reveals structural variations and asymmetric subgenome divergence after allopolyploidization.</title>
        <authorList>
            <person name="Zhang X."/>
            <person name="Chen Y."/>
            <person name="Wang L."/>
            <person name="Yuan Y."/>
            <person name="Fang M."/>
            <person name="Shi L."/>
            <person name="Lu R."/>
            <person name="Comes H.P."/>
            <person name="Ma Y."/>
            <person name="Chen Y."/>
            <person name="Huang G."/>
            <person name="Zhou Y."/>
            <person name="Zheng Z."/>
            <person name="Qiu Y."/>
        </authorList>
    </citation>
    <scope>NUCLEOTIDE SEQUENCE [LARGE SCALE GENOMIC DNA]</scope>
    <source>
        <tissue evidence="2">Roots</tissue>
    </source>
</reference>
<evidence type="ECO:0000256" key="1">
    <source>
        <dbReference type="SAM" id="MobiDB-lite"/>
    </source>
</evidence>
<feature type="region of interest" description="Disordered" evidence="1">
    <location>
        <begin position="1"/>
        <end position="21"/>
    </location>
</feature>
<sequence>MDWSNKRHVRGSELRQRGMSSRIPLFAKIHTKNQESSQSTREALNKPELRAEAELLRICGGPMGTRK</sequence>
<keyword evidence="3" id="KW-1185">Reference proteome</keyword>
<gene>
    <name evidence="2" type="ORF">SAY87_022682</name>
</gene>
<comment type="caution">
    <text evidence="2">The sequence shown here is derived from an EMBL/GenBank/DDBJ whole genome shotgun (WGS) entry which is preliminary data.</text>
</comment>
<protein>
    <submittedName>
        <fullName evidence="2">Uncharacterized protein</fullName>
    </submittedName>
</protein>
<evidence type="ECO:0000313" key="3">
    <source>
        <dbReference type="Proteomes" id="UP001345219"/>
    </source>
</evidence>